<evidence type="ECO:0000313" key="1">
    <source>
        <dbReference type="EMBL" id="GMK56023.1"/>
    </source>
</evidence>
<keyword evidence="2" id="KW-1185">Reference proteome</keyword>
<organism evidence="1 2">
    <name type="scientific">Cutaneotrichosporon spelunceum</name>
    <dbReference type="NCBI Taxonomy" id="1672016"/>
    <lineage>
        <taxon>Eukaryota</taxon>
        <taxon>Fungi</taxon>
        <taxon>Dikarya</taxon>
        <taxon>Basidiomycota</taxon>
        <taxon>Agaricomycotina</taxon>
        <taxon>Tremellomycetes</taxon>
        <taxon>Trichosporonales</taxon>
        <taxon>Trichosporonaceae</taxon>
        <taxon>Cutaneotrichosporon</taxon>
    </lineage>
</organism>
<reference evidence="1" key="1">
    <citation type="journal article" date="2023" name="BMC Genomics">
        <title>Chromosome-level genome assemblies of Cutaneotrichosporon spp. (Trichosporonales, Basidiomycota) reveal imbalanced evolution between nucleotide sequences and chromosome synteny.</title>
        <authorList>
            <person name="Kobayashi Y."/>
            <person name="Kayamori A."/>
            <person name="Aoki K."/>
            <person name="Shiwa Y."/>
            <person name="Matsutani M."/>
            <person name="Fujita N."/>
            <person name="Sugita T."/>
            <person name="Iwasaki W."/>
            <person name="Tanaka N."/>
            <person name="Takashima M."/>
        </authorList>
    </citation>
    <scope>NUCLEOTIDE SEQUENCE</scope>
    <source>
        <strain evidence="1">HIS016</strain>
    </source>
</reference>
<dbReference type="AlphaFoldDB" id="A0AAD3TSA5"/>
<dbReference type="Proteomes" id="UP001222932">
    <property type="component" value="Unassembled WGS sequence"/>
</dbReference>
<proteinExistence type="predicted"/>
<name>A0AAD3TSA5_9TREE</name>
<dbReference type="EMBL" id="BTCM01000002">
    <property type="protein sequence ID" value="GMK56023.1"/>
    <property type="molecule type" value="Genomic_DNA"/>
</dbReference>
<gene>
    <name evidence="1" type="ORF">CspeluHIS016_0210790</name>
</gene>
<protein>
    <submittedName>
        <fullName evidence="1">Uncharacterized protein</fullName>
    </submittedName>
</protein>
<sequence length="83" mass="9502">MDASIFVDALNVAAANEIGALQYAQAQQVDRYDARKSNRRKTDYTVVDQVLLRSSTFKPRMYQKSKSKKLAPTWFSPFTCARH</sequence>
<evidence type="ECO:0000313" key="2">
    <source>
        <dbReference type="Proteomes" id="UP001222932"/>
    </source>
</evidence>
<accession>A0AAD3TSA5</accession>
<comment type="caution">
    <text evidence="1">The sequence shown here is derived from an EMBL/GenBank/DDBJ whole genome shotgun (WGS) entry which is preliminary data.</text>
</comment>
<reference evidence="1" key="2">
    <citation type="submission" date="2023-06" db="EMBL/GenBank/DDBJ databases">
        <authorList>
            <person name="Kobayashi Y."/>
            <person name="Kayamori A."/>
            <person name="Aoki K."/>
            <person name="Shiwa Y."/>
            <person name="Fujita N."/>
            <person name="Sugita T."/>
            <person name="Iwasaki W."/>
            <person name="Tanaka N."/>
            <person name="Takashima M."/>
        </authorList>
    </citation>
    <scope>NUCLEOTIDE SEQUENCE</scope>
    <source>
        <strain evidence="1">HIS016</strain>
    </source>
</reference>